<dbReference type="Gene3D" id="2.60.40.790">
    <property type="match status" value="1"/>
</dbReference>
<dbReference type="CDD" id="cd06464">
    <property type="entry name" value="ACD_sHsps-like"/>
    <property type="match status" value="1"/>
</dbReference>
<dbReference type="OrthoDB" id="1806521at2"/>
<accession>A0A6I5A6I4</accession>
<evidence type="ECO:0000256" key="1">
    <source>
        <dbReference type="PROSITE-ProRule" id="PRU00285"/>
    </source>
</evidence>
<protein>
    <submittedName>
        <fullName evidence="4">Hsp20 family protein</fullName>
    </submittedName>
</protein>
<dbReference type="PROSITE" id="PS01031">
    <property type="entry name" value="SHSP"/>
    <property type="match status" value="1"/>
</dbReference>
<evidence type="ECO:0000313" key="5">
    <source>
        <dbReference type="Proteomes" id="UP000468638"/>
    </source>
</evidence>
<dbReference type="InterPro" id="IPR002068">
    <property type="entry name" value="A-crystallin/Hsp20_dom"/>
</dbReference>
<comment type="similarity">
    <text evidence="1 2">Belongs to the small heat shock protein (HSP20) family.</text>
</comment>
<evidence type="ECO:0000259" key="3">
    <source>
        <dbReference type="PROSITE" id="PS01031"/>
    </source>
</evidence>
<name>A0A6I5A6I4_9BACI</name>
<gene>
    <name evidence="4" type="ORF">GLW05_20710</name>
</gene>
<dbReference type="RefSeq" id="WP_160910305.1">
    <property type="nucleotide sequence ID" value="NZ_WMEQ01000025.1"/>
</dbReference>
<evidence type="ECO:0000313" key="4">
    <source>
        <dbReference type="EMBL" id="MYL35995.1"/>
    </source>
</evidence>
<dbReference type="SUPFAM" id="SSF49764">
    <property type="entry name" value="HSP20-like chaperones"/>
    <property type="match status" value="1"/>
</dbReference>
<evidence type="ECO:0000256" key="2">
    <source>
        <dbReference type="RuleBase" id="RU003616"/>
    </source>
</evidence>
<proteinExistence type="inferred from homology"/>
<reference evidence="4 5" key="1">
    <citation type="submission" date="2019-11" db="EMBL/GenBank/DDBJ databases">
        <title>Genome sequences of 17 halophilic strains isolated from different environments.</title>
        <authorList>
            <person name="Furrow R.E."/>
        </authorList>
    </citation>
    <scope>NUCLEOTIDE SEQUENCE [LARGE SCALE GENOMIC DNA]</scope>
    <source>
        <strain evidence="4 5">22514_16_FS</strain>
    </source>
</reference>
<dbReference type="InterPro" id="IPR008978">
    <property type="entry name" value="HSP20-like_chaperone"/>
</dbReference>
<sequence>MKRDKSKVNWDQFSKSVEQVLGEDFWNEMNHMIPKRGPAYDMYETDTTVVIIVELPDLRSSEEITLKQHGTDLLLQGSLAYRYPVPKEELLHEERLNGKFKRKIRIPFHFTSDDIHTSYKNGLLIIYVNKPSTPEGIPITFHEDESS</sequence>
<dbReference type="AlphaFoldDB" id="A0A6I5A6I4"/>
<dbReference type="EMBL" id="WMEQ01000025">
    <property type="protein sequence ID" value="MYL35995.1"/>
    <property type="molecule type" value="Genomic_DNA"/>
</dbReference>
<feature type="domain" description="SHSP" evidence="3">
    <location>
        <begin position="31"/>
        <end position="147"/>
    </location>
</feature>
<dbReference type="Pfam" id="PF00011">
    <property type="entry name" value="HSP20"/>
    <property type="match status" value="1"/>
</dbReference>
<comment type="caution">
    <text evidence="4">The sequence shown here is derived from an EMBL/GenBank/DDBJ whole genome shotgun (WGS) entry which is preliminary data.</text>
</comment>
<dbReference type="Proteomes" id="UP000468638">
    <property type="component" value="Unassembled WGS sequence"/>
</dbReference>
<organism evidence="4 5">
    <name type="scientific">Pontibacillus yanchengensis</name>
    <dbReference type="NCBI Taxonomy" id="462910"/>
    <lineage>
        <taxon>Bacteria</taxon>
        <taxon>Bacillati</taxon>
        <taxon>Bacillota</taxon>
        <taxon>Bacilli</taxon>
        <taxon>Bacillales</taxon>
        <taxon>Bacillaceae</taxon>
        <taxon>Pontibacillus</taxon>
    </lineage>
</organism>